<keyword evidence="1" id="KW-0472">Membrane</keyword>
<reference evidence="2" key="1">
    <citation type="journal article" date="2023" name="Mol. Phylogenet. Evol.">
        <title>Genome-scale phylogeny and comparative genomics of the fungal order Sordariales.</title>
        <authorList>
            <person name="Hensen N."/>
            <person name="Bonometti L."/>
            <person name="Westerberg I."/>
            <person name="Brannstrom I.O."/>
            <person name="Guillou S."/>
            <person name="Cros-Aarteil S."/>
            <person name="Calhoun S."/>
            <person name="Haridas S."/>
            <person name="Kuo A."/>
            <person name="Mondo S."/>
            <person name="Pangilinan J."/>
            <person name="Riley R."/>
            <person name="LaButti K."/>
            <person name="Andreopoulos B."/>
            <person name="Lipzen A."/>
            <person name="Chen C."/>
            <person name="Yan M."/>
            <person name="Daum C."/>
            <person name="Ng V."/>
            <person name="Clum A."/>
            <person name="Steindorff A."/>
            <person name="Ohm R.A."/>
            <person name="Martin F."/>
            <person name="Silar P."/>
            <person name="Natvig D.O."/>
            <person name="Lalanne C."/>
            <person name="Gautier V."/>
            <person name="Ament-Velasquez S.L."/>
            <person name="Kruys A."/>
            <person name="Hutchinson M.I."/>
            <person name="Powell A.J."/>
            <person name="Barry K."/>
            <person name="Miller A.N."/>
            <person name="Grigoriev I.V."/>
            <person name="Debuchy R."/>
            <person name="Gladieux P."/>
            <person name="Hiltunen Thoren M."/>
            <person name="Johannesson H."/>
        </authorList>
    </citation>
    <scope>NUCLEOTIDE SEQUENCE</scope>
    <source>
        <strain evidence="2">CBS 232.78</strain>
    </source>
</reference>
<name>A0AAE0NZ12_9PEZI</name>
<gene>
    <name evidence="2" type="ORF">B0H63DRAFT_110779</name>
</gene>
<comment type="caution">
    <text evidence="2">The sequence shown here is derived from an EMBL/GenBank/DDBJ whole genome shotgun (WGS) entry which is preliminary data.</text>
</comment>
<keyword evidence="1" id="KW-0812">Transmembrane</keyword>
<organism evidence="2 3">
    <name type="scientific">Podospora didyma</name>
    <dbReference type="NCBI Taxonomy" id="330526"/>
    <lineage>
        <taxon>Eukaryota</taxon>
        <taxon>Fungi</taxon>
        <taxon>Dikarya</taxon>
        <taxon>Ascomycota</taxon>
        <taxon>Pezizomycotina</taxon>
        <taxon>Sordariomycetes</taxon>
        <taxon>Sordariomycetidae</taxon>
        <taxon>Sordariales</taxon>
        <taxon>Podosporaceae</taxon>
        <taxon>Podospora</taxon>
    </lineage>
</organism>
<feature type="transmembrane region" description="Helical" evidence="1">
    <location>
        <begin position="24"/>
        <end position="43"/>
    </location>
</feature>
<sequence length="159" mass="17856">MVACGPPKEGSRLRLWVRVPSRSTLLAVFGSLSLPFPSLYLFLCFYIEKIVFAILSLFPLGSFCNSFLRGDLRLDGGGVKRSNCLAFRTCSSGRVFWASGTSCFVHCARIKRTGALTLHFCEGECYIGKSHELKSSTRDHRCWFCRREKRSAGAERDRG</sequence>
<keyword evidence="3" id="KW-1185">Reference proteome</keyword>
<evidence type="ECO:0000256" key="1">
    <source>
        <dbReference type="SAM" id="Phobius"/>
    </source>
</evidence>
<evidence type="ECO:0000313" key="3">
    <source>
        <dbReference type="Proteomes" id="UP001285441"/>
    </source>
</evidence>
<keyword evidence="1" id="KW-1133">Transmembrane helix</keyword>
<dbReference type="EMBL" id="JAULSW010000002">
    <property type="protein sequence ID" value="KAK3390302.1"/>
    <property type="molecule type" value="Genomic_DNA"/>
</dbReference>
<accession>A0AAE0NZ12</accession>
<protein>
    <submittedName>
        <fullName evidence="2">Uncharacterized protein</fullName>
    </submittedName>
</protein>
<dbReference type="AlphaFoldDB" id="A0AAE0NZ12"/>
<proteinExistence type="predicted"/>
<dbReference type="Proteomes" id="UP001285441">
    <property type="component" value="Unassembled WGS sequence"/>
</dbReference>
<reference evidence="2" key="2">
    <citation type="submission" date="2023-06" db="EMBL/GenBank/DDBJ databases">
        <authorList>
            <consortium name="Lawrence Berkeley National Laboratory"/>
            <person name="Haridas S."/>
            <person name="Hensen N."/>
            <person name="Bonometti L."/>
            <person name="Westerberg I."/>
            <person name="Brannstrom I.O."/>
            <person name="Guillou S."/>
            <person name="Cros-Aarteil S."/>
            <person name="Calhoun S."/>
            <person name="Kuo A."/>
            <person name="Mondo S."/>
            <person name="Pangilinan J."/>
            <person name="Riley R."/>
            <person name="LaButti K."/>
            <person name="Andreopoulos B."/>
            <person name="Lipzen A."/>
            <person name="Chen C."/>
            <person name="Yanf M."/>
            <person name="Daum C."/>
            <person name="Ng V."/>
            <person name="Clum A."/>
            <person name="Steindorff A."/>
            <person name="Ohm R."/>
            <person name="Martin F."/>
            <person name="Silar P."/>
            <person name="Natvig D."/>
            <person name="Lalanne C."/>
            <person name="Gautier V."/>
            <person name="Ament-velasquez S.L."/>
            <person name="Kruys A."/>
            <person name="Hutchinson M.I."/>
            <person name="Powell A.J."/>
            <person name="Barry K."/>
            <person name="Miller A.N."/>
            <person name="Grigoriev I.V."/>
            <person name="Debuchy R."/>
            <person name="Gladieux P."/>
            <person name="Thoren M.H."/>
            <person name="Johannesson H."/>
        </authorList>
    </citation>
    <scope>NUCLEOTIDE SEQUENCE</scope>
    <source>
        <strain evidence="2">CBS 232.78</strain>
    </source>
</reference>
<evidence type="ECO:0000313" key="2">
    <source>
        <dbReference type="EMBL" id="KAK3390302.1"/>
    </source>
</evidence>